<dbReference type="Pfam" id="PF13577">
    <property type="entry name" value="SnoaL_4"/>
    <property type="match status" value="1"/>
</dbReference>
<dbReference type="RefSeq" id="WP_169412121.1">
    <property type="nucleotide sequence ID" value="NZ_JAAXKZ010000023.1"/>
</dbReference>
<dbReference type="InterPro" id="IPR037401">
    <property type="entry name" value="SnoaL-like"/>
</dbReference>
<protein>
    <submittedName>
        <fullName evidence="2">Nuclear transport factor 2 family protein</fullName>
    </submittedName>
</protein>
<evidence type="ECO:0000313" key="2">
    <source>
        <dbReference type="EMBL" id="NMH91735.1"/>
    </source>
</evidence>
<dbReference type="CDD" id="cd00531">
    <property type="entry name" value="NTF2_like"/>
    <property type="match status" value="1"/>
</dbReference>
<dbReference type="Gene3D" id="3.10.450.50">
    <property type="match status" value="1"/>
</dbReference>
<keyword evidence="3" id="KW-1185">Reference proteome</keyword>
<gene>
    <name evidence="2" type="ORF">HF519_09100</name>
</gene>
<sequence length="144" mass="15626">MPLSADDKIAIQELSNTHVKYLDAHDVEAWANCWLPDGTFYATYGTFTGHEAIKEFIRGHIAAGKEDGARHVMTNYVIDGDGDRATVYCLVVKIQVEKAPHIIASGVYNDVVVRTADGWKFESRRLDVDNGVFAAAAAAAAAQG</sequence>
<reference evidence="2 3" key="1">
    <citation type="submission" date="2020-04" db="EMBL/GenBank/DDBJ databases">
        <authorList>
            <person name="Klaysubun C."/>
            <person name="Duangmal K."/>
            <person name="Lipun K."/>
        </authorList>
    </citation>
    <scope>NUCLEOTIDE SEQUENCE [LARGE SCALE GENOMIC DNA]</scope>
    <source>
        <strain evidence="2 3">DSM 45300</strain>
    </source>
</reference>
<evidence type="ECO:0000259" key="1">
    <source>
        <dbReference type="Pfam" id="PF13577"/>
    </source>
</evidence>
<dbReference type="AlphaFoldDB" id="A0A848DGQ3"/>
<dbReference type="SUPFAM" id="SSF54427">
    <property type="entry name" value="NTF2-like"/>
    <property type="match status" value="1"/>
</dbReference>
<dbReference type="InterPro" id="IPR032710">
    <property type="entry name" value="NTF2-like_dom_sf"/>
</dbReference>
<dbReference type="EMBL" id="JAAXKZ010000023">
    <property type="protein sequence ID" value="NMH91735.1"/>
    <property type="molecule type" value="Genomic_DNA"/>
</dbReference>
<proteinExistence type="predicted"/>
<accession>A0A848DGQ3</accession>
<organism evidence="2 3">
    <name type="scientific">Pseudonocardia bannensis</name>
    <dbReference type="NCBI Taxonomy" id="630973"/>
    <lineage>
        <taxon>Bacteria</taxon>
        <taxon>Bacillati</taxon>
        <taxon>Actinomycetota</taxon>
        <taxon>Actinomycetes</taxon>
        <taxon>Pseudonocardiales</taxon>
        <taxon>Pseudonocardiaceae</taxon>
        <taxon>Pseudonocardia</taxon>
    </lineage>
</organism>
<comment type="caution">
    <text evidence="2">The sequence shown here is derived from an EMBL/GenBank/DDBJ whole genome shotgun (WGS) entry which is preliminary data.</text>
</comment>
<evidence type="ECO:0000313" key="3">
    <source>
        <dbReference type="Proteomes" id="UP000586918"/>
    </source>
</evidence>
<dbReference type="Proteomes" id="UP000586918">
    <property type="component" value="Unassembled WGS sequence"/>
</dbReference>
<feature type="domain" description="SnoaL-like" evidence="1">
    <location>
        <begin position="5"/>
        <end position="125"/>
    </location>
</feature>
<name>A0A848DGQ3_9PSEU</name>